<feature type="transmembrane region" description="Helical" evidence="2">
    <location>
        <begin position="67"/>
        <end position="87"/>
    </location>
</feature>
<comment type="caution">
    <text evidence="3">The sequence shown here is derived from an EMBL/GenBank/DDBJ whole genome shotgun (WGS) entry which is preliminary data.</text>
</comment>
<keyword evidence="2" id="KW-0472">Membrane</keyword>
<organism evidence="3 4">
    <name type="scientific">Candidatus Yanofskybacteria bacterium RIFCSPHIGHO2_01_FULL_41_21</name>
    <dbReference type="NCBI Taxonomy" id="1802660"/>
    <lineage>
        <taxon>Bacteria</taxon>
        <taxon>Candidatus Yanofskyibacteriota</taxon>
    </lineage>
</organism>
<keyword evidence="1" id="KW-0175">Coiled coil</keyword>
<sequence length="536" mass="59605">MVTERVKGVVPNLTRFITNTLWTGAEWVTEVFISYCEMVVRAMVWVILAIFVAVALIQASIRFDINALLVLGVAVGGIGLFCFAVFSSPGRMAVEKFAQLSEIAKEEIERLSNIFFLFIVTLFYLGIDQGQRHPTLLKVFLGMMVVLFIISISPGKSRMMVKVRDRFQLLVLIPVAMMTILASVPEAITNRVINSHGFEKVTGTIATEIPFRIDEQDQVIDLTVNQPMELFERVSAVGELPKPLKGWTKDNKGKYHFWYWFDGQSNFTPAGQEIMPVTPAKVDDIVIETKRALEQKLAEEKKIADEQKAIADAEIARLKEEEEKKLKVRQDLDEIARQQQEEREKLAHQQAEAERIAWEVAQAEAREEEHRLATQPITVVSTILATDQSQDIVAVRPSESFTYRDTVIQPEESVVILGITDVKDVPADKNKYMLMLQPQMLMADEQSYDISRQTEPIQFTVRKDNLRSILKRIGIATGTAAGGAVVGAIAAGKKGAVAGAIIGGAVGTIYAVTSHGKKFQLTVGDKVPPIVIKPVP</sequence>
<gene>
    <name evidence="3" type="ORF">A2735_03435</name>
</gene>
<dbReference type="STRING" id="1802660.A2735_03435"/>
<evidence type="ECO:0000256" key="1">
    <source>
        <dbReference type="SAM" id="Coils"/>
    </source>
</evidence>
<evidence type="ECO:0000313" key="3">
    <source>
        <dbReference type="EMBL" id="OGM97632.1"/>
    </source>
</evidence>
<feature type="coiled-coil region" evidence="1">
    <location>
        <begin position="290"/>
        <end position="366"/>
    </location>
</feature>
<dbReference type="AlphaFoldDB" id="A0A1F8EA18"/>
<feature type="transmembrane region" description="Helical" evidence="2">
    <location>
        <begin position="167"/>
        <end position="184"/>
    </location>
</feature>
<accession>A0A1F8EA18</accession>
<keyword evidence="2" id="KW-0812">Transmembrane</keyword>
<reference evidence="3 4" key="1">
    <citation type="journal article" date="2016" name="Nat. Commun.">
        <title>Thousands of microbial genomes shed light on interconnected biogeochemical processes in an aquifer system.</title>
        <authorList>
            <person name="Anantharaman K."/>
            <person name="Brown C.T."/>
            <person name="Hug L.A."/>
            <person name="Sharon I."/>
            <person name="Castelle C.J."/>
            <person name="Probst A.J."/>
            <person name="Thomas B.C."/>
            <person name="Singh A."/>
            <person name="Wilkins M.J."/>
            <person name="Karaoz U."/>
            <person name="Brodie E.L."/>
            <person name="Williams K.H."/>
            <person name="Hubbard S.S."/>
            <person name="Banfield J.F."/>
        </authorList>
    </citation>
    <scope>NUCLEOTIDE SEQUENCE [LARGE SCALE GENOMIC DNA]</scope>
</reference>
<protein>
    <submittedName>
        <fullName evidence="3">Uncharacterized protein</fullName>
    </submittedName>
</protein>
<feature type="transmembrane region" description="Helical" evidence="2">
    <location>
        <begin position="42"/>
        <end position="61"/>
    </location>
</feature>
<proteinExistence type="predicted"/>
<feature type="transmembrane region" description="Helical" evidence="2">
    <location>
        <begin position="108"/>
        <end position="127"/>
    </location>
</feature>
<dbReference type="Proteomes" id="UP000178520">
    <property type="component" value="Unassembled WGS sequence"/>
</dbReference>
<dbReference type="EMBL" id="MGJA01000010">
    <property type="protein sequence ID" value="OGM97632.1"/>
    <property type="molecule type" value="Genomic_DNA"/>
</dbReference>
<name>A0A1F8EA18_9BACT</name>
<evidence type="ECO:0000313" key="4">
    <source>
        <dbReference type="Proteomes" id="UP000178520"/>
    </source>
</evidence>
<evidence type="ECO:0000256" key="2">
    <source>
        <dbReference type="SAM" id="Phobius"/>
    </source>
</evidence>
<keyword evidence="2" id="KW-1133">Transmembrane helix</keyword>
<feature type="transmembrane region" description="Helical" evidence="2">
    <location>
        <begin position="139"/>
        <end position="155"/>
    </location>
</feature>